<dbReference type="GO" id="GO:0003700">
    <property type="term" value="F:DNA-binding transcription factor activity"/>
    <property type="evidence" value="ECO:0007669"/>
    <property type="project" value="InterPro"/>
</dbReference>
<protein>
    <submittedName>
        <fullName evidence="6">Transcriptional regulator, LysR family</fullName>
    </submittedName>
</protein>
<evidence type="ECO:0000313" key="7">
    <source>
        <dbReference type="Proteomes" id="UP000000742"/>
    </source>
</evidence>
<accession>B7GI02</accession>
<dbReference type="eggNOG" id="COG0583">
    <property type="taxonomic scope" value="Bacteria"/>
</dbReference>
<evidence type="ECO:0000256" key="1">
    <source>
        <dbReference type="ARBA" id="ARBA00009437"/>
    </source>
</evidence>
<dbReference type="HOGENOM" id="CLU_039613_6_1_9"/>
<keyword evidence="4" id="KW-0804">Transcription</keyword>
<gene>
    <name evidence="6" type="ordered locus">Aflv_1415</name>
</gene>
<dbReference type="PRINTS" id="PR00039">
    <property type="entry name" value="HTHLYSR"/>
</dbReference>
<evidence type="ECO:0000259" key="5">
    <source>
        <dbReference type="PROSITE" id="PS50931"/>
    </source>
</evidence>
<dbReference type="Gene3D" id="3.40.190.290">
    <property type="match status" value="1"/>
</dbReference>
<evidence type="ECO:0000256" key="3">
    <source>
        <dbReference type="ARBA" id="ARBA00023125"/>
    </source>
</evidence>
<dbReference type="EMBL" id="CP000922">
    <property type="protein sequence ID" value="ACJ33783.1"/>
    <property type="molecule type" value="Genomic_DNA"/>
</dbReference>
<dbReference type="Gene3D" id="1.10.10.10">
    <property type="entry name" value="Winged helix-like DNA-binding domain superfamily/Winged helix DNA-binding domain"/>
    <property type="match status" value="1"/>
</dbReference>
<dbReference type="Proteomes" id="UP000000742">
    <property type="component" value="Chromosome"/>
</dbReference>
<dbReference type="InterPro" id="IPR005119">
    <property type="entry name" value="LysR_subst-bd"/>
</dbReference>
<dbReference type="PROSITE" id="PS50931">
    <property type="entry name" value="HTH_LYSR"/>
    <property type="match status" value="1"/>
</dbReference>
<dbReference type="PANTHER" id="PTHR30126">
    <property type="entry name" value="HTH-TYPE TRANSCRIPTIONAL REGULATOR"/>
    <property type="match status" value="1"/>
</dbReference>
<dbReference type="SUPFAM" id="SSF46785">
    <property type="entry name" value="Winged helix' DNA-binding domain"/>
    <property type="match status" value="1"/>
</dbReference>
<dbReference type="GO" id="GO:0000976">
    <property type="term" value="F:transcription cis-regulatory region binding"/>
    <property type="evidence" value="ECO:0007669"/>
    <property type="project" value="TreeGrafter"/>
</dbReference>
<dbReference type="InterPro" id="IPR036388">
    <property type="entry name" value="WH-like_DNA-bd_sf"/>
</dbReference>
<reference evidence="6 7" key="1">
    <citation type="journal article" date="2008" name="Genome Biol.">
        <title>Encapsulated in silica: genome, proteome and physiology of the thermophilic bacterium Anoxybacillus flavithermus WK1.</title>
        <authorList>
            <person name="Saw J.H."/>
            <person name="Mountain B.W."/>
            <person name="Feng L."/>
            <person name="Omelchenko M.V."/>
            <person name="Hou S."/>
            <person name="Saito J.A."/>
            <person name="Stott M.B."/>
            <person name="Li D."/>
            <person name="Zhao G."/>
            <person name="Wu J."/>
            <person name="Galperin M.Y."/>
            <person name="Koonin E.V."/>
            <person name="Makarova K.S."/>
            <person name="Wolf Y.I."/>
            <person name="Rigden D.J."/>
            <person name="Dunfield P.F."/>
            <person name="Wang L."/>
            <person name="Alam M."/>
        </authorList>
    </citation>
    <scope>NUCLEOTIDE SEQUENCE [LARGE SCALE GENOMIC DNA]</scope>
    <source>
        <strain evidence="7">DSM 21510 / WK1</strain>
    </source>
</reference>
<comment type="similarity">
    <text evidence="1">Belongs to the LysR transcriptional regulatory family.</text>
</comment>
<dbReference type="STRING" id="491915.Aflv_1415"/>
<dbReference type="Pfam" id="PF03466">
    <property type="entry name" value="LysR_substrate"/>
    <property type="match status" value="1"/>
</dbReference>
<dbReference type="AlphaFoldDB" id="B7GI02"/>
<keyword evidence="2" id="KW-0805">Transcription regulation</keyword>
<organism evidence="6 7">
    <name type="scientific">Anoxybacillus flavithermus (strain DSM 21510 / WK1)</name>
    <dbReference type="NCBI Taxonomy" id="491915"/>
    <lineage>
        <taxon>Bacteria</taxon>
        <taxon>Bacillati</taxon>
        <taxon>Bacillota</taxon>
        <taxon>Bacilli</taxon>
        <taxon>Bacillales</taxon>
        <taxon>Anoxybacillaceae</taxon>
        <taxon>Anoxybacillus</taxon>
    </lineage>
</organism>
<proteinExistence type="inferred from homology"/>
<evidence type="ECO:0000313" key="6">
    <source>
        <dbReference type="EMBL" id="ACJ33783.1"/>
    </source>
</evidence>
<evidence type="ECO:0000256" key="4">
    <source>
        <dbReference type="ARBA" id="ARBA00023163"/>
    </source>
</evidence>
<keyword evidence="3" id="KW-0238">DNA-binding</keyword>
<feature type="domain" description="HTH lysR-type" evidence="5">
    <location>
        <begin position="8"/>
        <end position="65"/>
    </location>
</feature>
<dbReference type="KEGG" id="afl:Aflv_1415"/>
<sequence>MMGSGRRMNLHYLHTFREVAKWNSFTKASEMLGYAQSSVTTQIKKLEEEFDVVLFERWGGKIKLTDAGAELLEYANKIISLIDEAKQNLSEQTELAGSLSIGTIESVAGFYLPPYLQAFKQKHSKVNLLLQQNICNRLVKGVKEGKYDLAIILDEKREDPDLNVIVIKQEPLVLVAKPDHRLTRLDKIDIHALGDEKLIVTEQGCSYREVIGNLYRNYNIRFEYTIELGSIEAIKRCVAYGLGIAFLPLMAVEAELEKGRLVRVPIPEAEIHLFLQLVYHRKKWLSQSLKQLINLLVDREHKRG</sequence>
<dbReference type="InterPro" id="IPR000847">
    <property type="entry name" value="LysR_HTH_N"/>
</dbReference>
<name>B7GI02_ANOFW</name>
<evidence type="ECO:0000256" key="2">
    <source>
        <dbReference type="ARBA" id="ARBA00023015"/>
    </source>
</evidence>
<dbReference type="InterPro" id="IPR036390">
    <property type="entry name" value="WH_DNA-bd_sf"/>
</dbReference>
<dbReference type="Pfam" id="PF00126">
    <property type="entry name" value="HTH_1"/>
    <property type="match status" value="1"/>
</dbReference>
<dbReference type="FunFam" id="1.10.10.10:FF:000001">
    <property type="entry name" value="LysR family transcriptional regulator"/>
    <property type="match status" value="1"/>
</dbReference>
<dbReference type="SUPFAM" id="SSF53850">
    <property type="entry name" value="Periplasmic binding protein-like II"/>
    <property type="match status" value="1"/>
</dbReference>
<dbReference type="CDD" id="cd05466">
    <property type="entry name" value="PBP2_LTTR_substrate"/>
    <property type="match status" value="1"/>
</dbReference>
<dbReference type="PANTHER" id="PTHR30126:SF100">
    <property type="entry name" value="LYSR-FAMILY TRANSCRIPTIONAL REGULATOR"/>
    <property type="match status" value="1"/>
</dbReference>